<accession>A0A0S4NCK6</accession>
<feature type="region of interest" description="Catalytic" evidence="14">
    <location>
        <begin position="245"/>
        <end position="536"/>
    </location>
</feature>
<dbReference type="PANTHER" id="PTHR11451">
    <property type="entry name" value="THREONINE-TRNA LIGASE"/>
    <property type="match status" value="1"/>
</dbReference>
<dbReference type="InterPro" id="IPR006195">
    <property type="entry name" value="aa-tRNA-synth_II"/>
</dbReference>
<dbReference type="OrthoDB" id="9802304at2"/>
<dbReference type="RefSeq" id="WP_140945844.1">
    <property type="nucleotide sequence ID" value="NZ_FAOO01000023.1"/>
</dbReference>
<feature type="binding site" evidence="14">
    <location>
        <position position="387"/>
    </location>
    <ligand>
        <name>Zn(2+)</name>
        <dbReference type="ChEBI" id="CHEBI:29105"/>
        <note>catalytic</note>
    </ligand>
</feature>
<dbReference type="AlphaFoldDB" id="A0A0S4NCK6"/>
<feature type="domain" description="Aminoacyl-transfer RNA synthetases class-II family profile" evidence="15">
    <location>
        <begin position="270"/>
        <end position="536"/>
    </location>
</feature>
<dbReference type="FunFam" id="3.30.930.10:FF:000019">
    <property type="entry name" value="Threonine--tRNA ligase"/>
    <property type="match status" value="1"/>
</dbReference>
<dbReference type="Gene3D" id="3.10.20.30">
    <property type="match status" value="1"/>
</dbReference>
<keyword evidence="11 14" id="KW-0648">Protein biosynthesis</keyword>
<dbReference type="Gene3D" id="3.30.930.10">
    <property type="entry name" value="Bira Bifunctional Protein, Domain 2"/>
    <property type="match status" value="1"/>
</dbReference>
<dbReference type="PROSITE" id="PS50862">
    <property type="entry name" value="AA_TRNA_LIGASE_II"/>
    <property type="match status" value="1"/>
</dbReference>
<evidence type="ECO:0000256" key="5">
    <source>
        <dbReference type="ARBA" id="ARBA00022598"/>
    </source>
</evidence>
<evidence type="ECO:0000259" key="15">
    <source>
        <dbReference type="PROSITE" id="PS50862"/>
    </source>
</evidence>
<dbReference type="PROSITE" id="PS51880">
    <property type="entry name" value="TGS"/>
    <property type="match status" value="1"/>
</dbReference>
<dbReference type="GO" id="GO:0005737">
    <property type="term" value="C:cytoplasm"/>
    <property type="evidence" value="ECO:0007669"/>
    <property type="project" value="UniProtKB-SubCell"/>
</dbReference>
<organism evidence="17 18">
    <name type="scientific">Candidatus Thermokryptus mobilis</name>
    <dbReference type="NCBI Taxonomy" id="1643428"/>
    <lineage>
        <taxon>Bacteria</taxon>
        <taxon>Pseudomonadati</taxon>
        <taxon>Candidatus Kryptoniota</taxon>
        <taxon>Candidatus Thermokryptus</taxon>
    </lineage>
</organism>
<dbReference type="SUPFAM" id="SSF81271">
    <property type="entry name" value="TGS-like"/>
    <property type="match status" value="1"/>
</dbReference>
<evidence type="ECO:0000256" key="2">
    <source>
        <dbReference type="ARBA" id="ARBA00008226"/>
    </source>
</evidence>
<dbReference type="GO" id="GO:0004829">
    <property type="term" value="F:threonine-tRNA ligase activity"/>
    <property type="evidence" value="ECO:0007669"/>
    <property type="project" value="UniProtKB-UniRule"/>
</dbReference>
<evidence type="ECO:0000256" key="10">
    <source>
        <dbReference type="ARBA" id="ARBA00022884"/>
    </source>
</evidence>
<keyword evidence="4 14" id="KW-0820">tRNA-binding</keyword>
<protein>
    <recommendedName>
        <fullName evidence="14">Threonine--tRNA ligase</fullName>
        <ecNumber evidence="14">6.1.1.3</ecNumber>
    </recommendedName>
    <alternativeName>
        <fullName evidence="14">Threonyl-tRNA synthetase</fullName>
        <shortName evidence="14">ThrRS</shortName>
    </alternativeName>
</protein>
<dbReference type="InterPro" id="IPR012947">
    <property type="entry name" value="tRNA_SAD"/>
</dbReference>
<dbReference type="EC" id="6.1.1.3" evidence="14"/>
<feature type="domain" description="TGS" evidence="16">
    <location>
        <begin position="1"/>
        <end position="64"/>
    </location>
</feature>
<evidence type="ECO:0000256" key="9">
    <source>
        <dbReference type="ARBA" id="ARBA00022840"/>
    </source>
</evidence>
<dbReference type="Pfam" id="PF02824">
    <property type="entry name" value="TGS"/>
    <property type="match status" value="1"/>
</dbReference>
<dbReference type="InterPro" id="IPR004095">
    <property type="entry name" value="TGS"/>
</dbReference>
<keyword evidence="8 14" id="KW-0862">Zinc</keyword>
<dbReference type="FunFam" id="3.10.20.30:FF:000006">
    <property type="entry name" value="Threonine--tRNA ligase, cytoplasmic"/>
    <property type="match status" value="1"/>
</dbReference>
<sequence>MEERIKVKLPDGSILEVAKGTTPLQIAEMLSKRLFKEAVAAKVDGVVVDLTRPLENDCELKILTFEDPEGREVFWHSSAHLMAHAIEELFPGAKFGVGPPIEDGFYYDVDVDRPLTPEDLQKIEEKMTELAQRDEPYVRKVVTKEEALEFFKRKGDPYKIEIIEQIEDGDTITFYSEGTFTDLCRGPHLPSTGKIKYVKLLNVAGAYWRGDPKNKMLQRVYGVAYPKKELLEEHLRRLEEARKRDHRRLGKELELFVFHDIAPGAPFWLPKGMIIFRELEKFIREELDKRGYEEISTPILVKKDLWERSGHWEHYKENMFVLEVENEVYSLKPMNCPESTYVYKMRTRSYRDLPLRLAEIGRLHRNEISGALGGMFRVRQITMDDAHIYCRPDQILNEINELIDFINYVYGIFKFEPAYYLSTKPDNAMGDPALWEQAEQALKMALEQNGIKYGLKEKEGAFYGPKIDVQIKDALGRDWQVATIQLDFVMLPERFDLTYIDADGQPKRPVAIHRAIFGSFERFVGILTEHFAGNFPVWLAPVQVAVLPITDAQNDYAVEIYQKLKEMKVRAEIDLRNEKITYKIREAETKKIPYMLVIGEREKTNRNVSVRRHGKGDLGVFDLESFISRIKFEIETKTVD</sequence>
<keyword evidence="10 14" id="KW-0694">RNA-binding</keyword>
<dbReference type="GO" id="GO:0000049">
    <property type="term" value="F:tRNA binding"/>
    <property type="evidence" value="ECO:0007669"/>
    <property type="project" value="UniProtKB-KW"/>
</dbReference>
<evidence type="ECO:0000256" key="8">
    <source>
        <dbReference type="ARBA" id="ARBA00022833"/>
    </source>
</evidence>
<evidence type="ECO:0000256" key="13">
    <source>
        <dbReference type="ARBA" id="ARBA00049515"/>
    </source>
</evidence>
<evidence type="ECO:0000313" key="18">
    <source>
        <dbReference type="Proteomes" id="UP000320623"/>
    </source>
</evidence>
<dbReference type="InterPro" id="IPR002320">
    <property type="entry name" value="Thr-tRNA-ligase_IIa"/>
</dbReference>
<dbReference type="CDD" id="cd00771">
    <property type="entry name" value="ThrRS_core"/>
    <property type="match status" value="1"/>
</dbReference>
<dbReference type="FunFam" id="3.40.50.800:FF:000001">
    <property type="entry name" value="Threonine--tRNA ligase"/>
    <property type="match status" value="1"/>
</dbReference>
<dbReference type="Gene3D" id="3.30.54.20">
    <property type="match status" value="1"/>
</dbReference>
<keyword evidence="7 14" id="KW-0547">Nucleotide-binding</keyword>
<name>A0A0S4NCK6_9BACT</name>
<dbReference type="InterPro" id="IPR036621">
    <property type="entry name" value="Anticodon-bd_dom_sf"/>
</dbReference>
<dbReference type="GO" id="GO:0046872">
    <property type="term" value="F:metal ion binding"/>
    <property type="evidence" value="ECO:0007669"/>
    <property type="project" value="UniProtKB-KW"/>
</dbReference>
<dbReference type="FunFam" id="3.30.54.20:FF:000002">
    <property type="entry name" value="Threonine--tRNA ligase"/>
    <property type="match status" value="1"/>
</dbReference>
<keyword evidence="5 14" id="KW-0436">Ligase</keyword>
<dbReference type="InterPro" id="IPR004154">
    <property type="entry name" value="Anticodon-bd"/>
</dbReference>
<dbReference type="SUPFAM" id="SSF52954">
    <property type="entry name" value="Class II aaRS ABD-related"/>
    <property type="match status" value="1"/>
</dbReference>
<evidence type="ECO:0000256" key="4">
    <source>
        <dbReference type="ARBA" id="ARBA00022555"/>
    </source>
</evidence>
<reference evidence="18" key="1">
    <citation type="submission" date="2015-11" db="EMBL/GenBank/DDBJ databases">
        <authorList>
            <person name="Varghese N."/>
        </authorList>
    </citation>
    <scope>NUCLEOTIDE SEQUENCE [LARGE SCALE GENOMIC DNA]</scope>
</reference>
<dbReference type="SUPFAM" id="SSF55186">
    <property type="entry name" value="ThrRS/AlaRS common domain"/>
    <property type="match status" value="1"/>
</dbReference>
<evidence type="ECO:0000256" key="14">
    <source>
        <dbReference type="HAMAP-Rule" id="MF_00184"/>
    </source>
</evidence>
<keyword evidence="6 14" id="KW-0479">Metal-binding</keyword>
<dbReference type="Gene3D" id="3.40.50.800">
    <property type="entry name" value="Anticodon-binding domain"/>
    <property type="match status" value="1"/>
</dbReference>
<dbReference type="CDD" id="cd00860">
    <property type="entry name" value="ThrRS_anticodon"/>
    <property type="match status" value="1"/>
</dbReference>
<keyword evidence="18" id="KW-1185">Reference proteome</keyword>
<keyword evidence="12 14" id="KW-0030">Aminoacyl-tRNA synthetase</keyword>
<evidence type="ECO:0000313" key="17">
    <source>
        <dbReference type="EMBL" id="CUU08645.1"/>
    </source>
</evidence>
<comment type="catalytic activity">
    <reaction evidence="13 14">
        <text>tRNA(Thr) + L-threonine + ATP = L-threonyl-tRNA(Thr) + AMP + diphosphate + H(+)</text>
        <dbReference type="Rhea" id="RHEA:24624"/>
        <dbReference type="Rhea" id="RHEA-COMP:9670"/>
        <dbReference type="Rhea" id="RHEA-COMP:9704"/>
        <dbReference type="ChEBI" id="CHEBI:15378"/>
        <dbReference type="ChEBI" id="CHEBI:30616"/>
        <dbReference type="ChEBI" id="CHEBI:33019"/>
        <dbReference type="ChEBI" id="CHEBI:57926"/>
        <dbReference type="ChEBI" id="CHEBI:78442"/>
        <dbReference type="ChEBI" id="CHEBI:78534"/>
        <dbReference type="ChEBI" id="CHEBI:456215"/>
        <dbReference type="EC" id="6.1.1.3"/>
    </reaction>
</comment>
<keyword evidence="9 14" id="KW-0067">ATP-binding</keyword>
<dbReference type="Proteomes" id="UP000320623">
    <property type="component" value="Unassembled WGS sequence"/>
</dbReference>
<evidence type="ECO:0000256" key="1">
    <source>
        <dbReference type="ARBA" id="ARBA00004496"/>
    </source>
</evidence>
<dbReference type="FunFam" id="3.30.980.10:FF:000005">
    <property type="entry name" value="Threonyl-tRNA synthetase, mitochondrial"/>
    <property type="match status" value="1"/>
</dbReference>
<dbReference type="GO" id="GO:0006435">
    <property type="term" value="P:threonyl-tRNA aminoacylation"/>
    <property type="evidence" value="ECO:0007669"/>
    <property type="project" value="UniProtKB-UniRule"/>
</dbReference>
<dbReference type="SMART" id="SM00863">
    <property type="entry name" value="tRNA_SAD"/>
    <property type="match status" value="1"/>
</dbReference>
<comment type="subcellular location">
    <subcellularLocation>
        <location evidence="1 14">Cytoplasm</location>
    </subcellularLocation>
</comment>
<evidence type="ECO:0000259" key="16">
    <source>
        <dbReference type="PROSITE" id="PS51880"/>
    </source>
</evidence>
<dbReference type="InterPro" id="IPR012676">
    <property type="entry name" value="TGS-like"/>
</dbReference>
<dbReference type="Gene3D" id="3.30.980.10">
    <property type="entry name" value="Threonyl-trna Synthetase, Chain A, domain 2"/>
    <property type="match status" value="1"/>
</dbReference>
<evidence type="ECO:0000256" key="11">
    <source>
        <dbReference type="ARBA" id="ARBA00022917"/>
    </source>
</evidence>
<evidence type="ECO:0000256" key="12">
    <source>
        <dbReference type="ARBA" id="ARBA00023146"/>
    </source>
</evidence>
<evidence type="ECO:0000256" key="3">
    <source>
        <dbReference type="ARBA" id="ARBA00022490"/>
    </source>
</evidence>
<proteinExistence type="inferred from homology"/>
<evidence type="ECO:0000256" key="7">
    <source>
        <dbReference type="ARBA" id="ARBA00022741"/>
    </source>
</evidence>
<comment type="subunit">
    <text evidence="14">Homodimer.</text>
</comment>
<comment type="similarity">
    <text evidence="2 14">Belongs to the class-II aminoacyl-tRNA synthetase family.</text>
</comment>
<dbReference type="SUPFAM" id="SSF55681">
    <property type="entry name" value="Class II aaRS and biotin synthetases"/>
    <property type="match status" value="1"/>
</dbReference>
<dbReference type="Pfam" id="PF00587">
    <property type="entry name" value="tRNA-synt_2b"/>
    <property type="match status" value="1"/>
</dbReference>
<dbReference type="GO" id="GO:0005524">
    <property type="term" value="F:ATP binding"/>
    <property type="evidence" value="ECO:0007669"/>
    <property type="project" value="UniProtKB-UniRule"/>
</dbReference>
<dbReference type="PANTHER" id="PTHR11451:SF44">
    <property type="entry name" value="THREONINE--TRNA LIGASE, CHLOROPLASTIC_MITOCHONDRIAL 2"/>
    <property type="match status" value="1"/>
</dbReference>
<dbReference type="InterPro" id="IPR012675">
    <property type="entry name" value="Beta-grasp_dom_sf"/>
</dbReference>
<dbReference type="PRINTS" id="PR01047">
    <property type="entry name" value="TRNASYNTHTHR"/>
</dbReference>
<dbReference type="Pfam" id="PF07973">
    <property type="entry name" value="tRNA_SAD"/>
    <property type="match status" value="1"/>
</dbReference>
<dbReference type="InterPro" id="IPR047246">
    <property type="entry name" value="ThrRS_anticodon"/>
</dbReference>
<dbReference type="Pfam" id="PF03129">
    <property type="entry name" value="HGTP_anticodon"/>
    <property type="match status" value="1"/>
</dbReference>
<gene>
    <name evidence="14" type="primary">thrS</name>
    <name evidence="17" type="ORF">JGI1_02139</name>
</gene>
<feature type="binding site" evidence="14">
    <location>
        <position position="336"/>
    </location>
    <ligand>
        <name>Zn(2+)</name>
        <dbReference type="ChEBI" id="CHEBI:29105"/>
        <note>catalytic</note>
    </ligand>
</feature>
<dbReference type="InterPro" id="IPR033728">
    <property type="entry name" value="ThrRS_core"/>
</dbReference>
<dbReference type="HAMAP" id="MF_00184">
    <property type="entry name" value="Thr_tRNA_synth"/>
    <property type="match status" value="1"/>
</dbReference>
<evidence type="ECO:0000256" key="6">
    <source>
        <dbReference type="ARBA" id="ARBA00022723"/>
    </source>
</evidence>
<dbReference type="InterPro" id="IPR045864">
    <property type="entry name" value="aa-tRNA-synth_II/BPL/LPL"/>
</dbReference>
<dbReference type="InterPro" id="IPR018163">
    <property type="entry name" value="Thr/Ala-tRNA-synth_IIc_edit"/>
</dbReference>
<comment type="cofactor">
    <cofactor evidence="14">
        <name>Zn(2+)</name>
        <dbReference type="ChEBI" id="CHEBI:29105"/>
    </cofactor>
    <text evidence="14">Binds 1 zinc ion per subunit.</text>
</comment>
<feature type="binding site" evidence="14">
    <location>
        <position position="513"/>
    </location>
    <ligand>
        <name>Zn(2+)</name>
        <dbReference type="ChEBI" id="CHEBI:29105"/>
        <note>catalytic</note>
    </ligand>
</feature>
<dbReference type="CDD" id="cd01667">
    <property type="entry name" value="TGS_ThrRS"/>
    <property type="match status" value="1"/>
</dbReference>
<dbReference type="EMBL" id="FAOO01000023">
    <property type="protein sequence ID" value="CUU08645.1"/>
    <property type="molecule type" value="Genomic_DNA"/>
</dbReference>
<dbReference type="STRING" id="1643428.GCA_001442855_02094"/>
<keyword evidence="3 14" id="KW-0963">Cytoplasm</keyword>
<dbReference type="InterPro" id="IPR002314">
    <property type="entry name" value="aa-tRNA-synt_IIb"/>
</dbReference>
<dbReference type="NCBIfam" id="TIGR00418">
    <property type="entry name" value="thrS"/>
    <property type="match status" value="1"/>
</dbReference>